<name>A0A4P9C8I0_EUBML</name>
<keyword evidence="2" id="KW-1185">Reference proteome</keyword>
<protein>
    <submittedName>
        <fullName evidence="1">Uncharacterized protein</fullName>
    </submittedName>
</protein>
<sequence>MAVKNSFFWNGSDEYGEEEIAAVHEATIRPGIKVDDAGNLCFAVTSPSNGRISVAPGIAHLSGPAWFYKSTATALTVTADSTYNRIDRVVLYADFVGKKTGIEIKKGTASSAPVAPALQRDTRRYELSLARVTVKPGGSTTVTDERVNTTVCGAVRMRDCSEFDSYFKMIQKSFDNWFNTQQGAGWRQFYIQSTTPPSTVVDGALWLDTGNNNQLKEYEIASENQVGTWKNIYVKPNVADIYRDNSNKLFGVKMAGDIVRGHTVDNSVIGTLPFNTARDGFVTKTDYAELQSDGSVRITRKGYYDFSANVFISDSPGLEGTYHMRIVKRNTDFTIGENYVHTSTINPNHICSGNPSGYDYCNVGDIIAIYVAPPRYQSMYRVDQKHTHFEIAPYAFFE</sequence>
<organism evidence="1 2">
    <name type="scientific">Eubacterium maltosivorans</name>
    <dbReference type="NCBI Taxonomy" id="2041044"/>
    <lineage>
        <taxon>Bacteria</taxon>
        <taxon>Bacillati</taxon>
        <taxon>Bacillota</taxon>
        <taxon>Clostridia</taxon>
        <taxon>Eubacteriales</taxon>
        <taxon>Eubacteriaceae</taxon>
        <taxon>Eubacterium</taxon>
    </lineage>
</organism>
<reference evidence="1 2" key="1">
    <citation type="submission" date="2018-05" db="EMBL/GenBank/DDBJ databases">
        <title>Genome comparison of Eubacterium sp.</title>
        <authorList>
            <person name="Feng Y."/>
            <person name="Sanchez-Andrea I."/>
            <person name="Stams A.J.M."/>
            <person name="De Vos W.M."/>
        </authorList>
    </citation>
    <scope>NUCLEOTIDE SEQUENCE [LARGE SCALE GENOMIC DNA]</scope>
    <source>
        <strain evidence="1 2">YI</strain>
    </source>
</reference>
<dbReference type="KEGG" id="emt:CPZ25_006940"/>
<evidence type="ECO:0000313" key="2">
    <source>
        <dbReference type="Proteomes" id="UP000218387"/>
    </source>
</evidence>
<gene>
    <name evidence="1" type="ORF">CPZ25_006940</name>
</gene>
<accession>A0A4P9C8I0</accession>
<evidence type="ECO:0000313" key="1">
    <source>
        <dbReference type="EMBL" id="QCT71071.1"/>
    </source>
</evidence>
<dbReference type="EMBL" id="CP029487">
    <property type="protein sequence ID" value="QCT71071.1"/>
    <property type="molecule type" value="Genomic_DNA"/>
</dbReference>
<proteinExistence type="predicted"/>
<dbReference type="AlphaFoldDB" id="A0A4P9C8I0"/>
<dbReference type="RefSeq" id="WP_096920719.1">
    <property type="nucleotide sequence ID" value="NZ_CP029487.1"/>
</dbReference>
<dbReference type="Proteomes" id="UP000218387">
    <property type="component" value="Chromosome"/>
</dbReference>